<dbReference type="OrthoDB" id="2427314at2"/>
<dbReference type="AlphaFoldDB" id="A0A6I4ZTC0"/>
<dbReference type="EMBL" id="WMEQ01000001">
    <property type="protein sequence ID" value="MYL32424.1"/>
    <property type="molecule type" value="Genomic_DNA"/>
</dbReference>
<name>A0A6I4ZTC0_9BACI</name>
<comment type="caution">
    <text evidence="2">The sequence shown here is derived from an EMBL/GenBank/DDBJ whole genome shotgun (WGS) entry which is preliminary data.</text>
</comment>
<gene>
    <name evidence="2" type="ORF">GLW05_02230</name>
</gene>
<feature type="domain" description="DinB-like" evidence="1">
    <location>
        <begin position="19"/>
        <end position="138"/>
    </location>
</feature>
<evidence type="ECO:0000313" key="2">
    <source>
        <dbReference type="EMBL" id="MYL32424.1"/>
    </source>
</evidence>
<dbReference type="RefSeq" id="WP_160847713.1">
    <property type="nucleotide sequence ID" value="NZ_WMEQ01000001.1"/>
</dbReference>
<proteinExistence type="predicted"/>
<dbReference type="Pfam" id="PF12867">
    <property type="entry name" value="DinB_2"/>
    <property type="match status" value="1"/>
</dbReference>
<accession>A0A6I4ZTC0</accession>
<reference evidence="2 3" key="1">
    <citation type="submission" date="2019-11" db="EMBL/GenBank/DDBJ databases">
        <title>Genome sequences of 17 halophilic strains isolated from different environments.</title>
        <authorList>
            <person name="Furrow R.E."/>
        </authorList>
    </citation>
    <scope>NUCLEOTIDE SEQUENCE [LARGE SCALE GENOMIC DNA]</scope>
    <source>
        <strain evidence="2 3">22514_16_FS</strain>
    </source>
</reference>
<dbReference type="SUPFAM" id="SSF109854">
    <property type="entry name" value="DinB/YfiT-like putative metalloenzymes"/>
    <property type="match status" value="1"/>
</dbReference>
<dbReference type="Gene3D" id="1.20.120.450">
    <property type="entry name" value="dinb family like domain"/>
    <property type="match status" value="1"/>
</dbReference>
<dbReference type="InterPro" id="IPR034660">
    <property type="entry name" value="DinB/YfiT-like"/>
</dbReference>
<evidence type="ECO:0000259" key="1">
    <source>
        <dbReference type="Pfam" id="PF12867"/>
    </source>
</evidence>
<dbReference type="Proteomes" id="UP000468638">
    <property type="component" value="Unassembled WGS sequence"/>
</dbReference>
<organism evidence="2 3">
    <name type="scientific">Pontibacillus yanchengensis</name>
    <dbReference type="NCBI Taxonomy" id="462910"/>
    <lineage>
        <taxon>Bacteria</taxon>
        <taxon>Bacillati</taxon>
        <taxon>Bacillota</taxon>
        <taxon>Bacilli</taxon>
        <taxon>Bacillales</taxon>
        <taxon>Bacillaceae</taxon>
        <taxon>Pontibacillus</taxon>
    </lineage>
</organism>
<sequence>MNSYCERVFHQIDVLVGTMTTLIDQLDEHDLERRPTEGKHSIGELIVHISTICEADLLLSDEKTAEEMESYYNSLDVKTKKDGKEQLVRTVNVLKERYASYGEVELWEKTTSYWGISYSRFEWLLEIVAHLYHHRGQLHAILVHTYNQDPSILLFE</sequence>
<evidence type="ECO:0000313" key="3">
    <source>
        <dbReference type="Proteomes" id="UP000468638"/>
    </source>
</evidence>
<protein>
    <submittedName>
        <fullName evidence="2">DinB family protein</fullName>
    </submittedName>
</protein>
<dbReference type="InterPro" id="IPR024775">
    <property type="entry name" value="DinB-like"/>
</dbReference>